<evidence type="ECO:0000256" key="1">
    <source>
        <dbReference type="SAM" id="MobiDB-lite"/>
    </source>
</evidence>
<organism evidence="2 3">
    <name type="scientific">Haloferula chungangensis</name>
    <dbReference type="NCBI Taxonomy" id="1048331"/>
    <lineage>
        <taxon>Bacteria</taxon>
        <taxon>Pseudomonadati</taxon>
        <taxon>Verrucomicrobiota</taxon>
        <taxon>Verrucomicrobiia</taxon>
        <taxon>Verrucomicrobiales</taxon>
        <taxon>Verrucomicrobiaceae</taxon>
        <taxon>Haloferula</taxon>
    </lineage>
</organism>
<accession>A0ABW2L0F7</accession>
<dbReference type="SUPFAM" id="SSF46894">
    <property type="entry name" value="C-terminal effector domain of the bipartite response regulators"/>
    <property type="match status" value="1"/>
</dbReference>
<gene>
    <name evidence="2" type="ORF">ACFQY0_01415</name>
</gene>
<dbReference type="RefSeq" id="WP_379708308.1">
    <property type="nucleotide sequence ID" value="NZ_JBHTBS010000001.1"/>
</dbReference>
<dbReference type="EMBL" id="JBHTBS010000001">
    <property type="protein sequence ID" value="MFC7335819.1"/>
    <property type="molecule type" value="Genomic_DNA"/>
</dbReference>
<reference evidence="3" key="1">
    <citation type="journal article" date="2019" name="Int. J. Syst. Evol. Microbiol.">
        <title>The Global Catalogue of Microorganisms (GCM) 10K type strain sequencing project: providing services to taxonomists for standard genome sequencing and annotation.</title>
        <authorList>
            <consortium name="The Broad Institute Genomics Platform"/>
            <consortium name="The Broad Institute Genome Sequencing Center for Infectious Disease"/>
            <person name="Wu L."/>
            <person name="Ma J."/>
        </authorList>
    </citation>
    <scope>NUCLEOTIDE SEQUENCE [LARGE SCALE GENOMIC DNA]</scope>
    <source>
        <strain evidence="3">CGMCC 4.1467</strain>
    </source>
</reference>
<dbReference type="Proteomes" id="UP001596472">
    <property type="component" value="Unassembled WGS sequence"/>
</dbReference>
<comment type="caution">
    <text evidence="2">The sequence shown here is derived from an EMBL/GenBank/DDBJ whole genome shotgun (WGS) entry which is preliminary data.</text>
</comment>
<sequence length="285" mass="31856">MSSSFHLLSARSLKKARHYLETAATCRDFYSLQQQYLNELPELLPSESSCWDTWAPDRRTVYGLTCPDQWAAAVSPMIDAIQSTIETHPVVRAGEWVSGKHSPARLSDYSSRRQLREIPLYREVYRKVDIEFQILASFGNLPSMSFIVSLNRKSSDFTSEEFQLLDFVSTGMEEIAGLLDRTQTFERLAKRTTSLLSHRSGLSGWSELTLKEIETLGRLASHSSLTNLAANEGVSRYTLNERLASIRNKIGLESTAQLRATLREISGTPSTGRKCGSAESPPGIS</sequence>
<protein>
    <submittedName>
        <fullName evidence="2">Helix-turn-helix transcriptional regulator</fullName>
    </submittedName>
</protein>
<name>A0ABW2L0F7_9BACT</name>
<evidence type="ECO:0000313" key="3">
    <source>
        <dbReference type="Proteomes" id="UP001596472"/>
    </source>
</evidence>
<evidence type="ECO:0000313" key="2">
    <source>
        <dbReference type="EMBL" id="MFC7335819.1"/>
    </source>
</evidence>
<dbReference type="InterPro" id="IPR016032">
    <property type="entry name" value="Sig_transdc_resp-reg_C-effctor"/>
</dbReference>
<proteinExistence type="predicted"/>
<feature type="region of interest" description="Disordered" evidence="1">
    <location>
        <begin position="266"/>
        <end position="285"/>
    </location>
</feature>
<keyword evidence="3" id="KW-1185">Reference proteome</keyword>